<evidence type="ECO:0000313" key="2">
    <source>
        <dbReference type="Proteomes" id="UP000003112"/>
    </source>
</evidence>
<comment type="caution">
    <text evidence="1">The sequence shown here is derived from an EMBL/GenBank/DDBJ whole genome shotgun (WGS) entry which is preliminary data.</text>
</comment>
<gene>
    <name evidence="1" type="ORF">HMPREF6485_2203</name>
</gene>
<proteinExistence type="predicted"/>
<organism evidence="1 2">
    <name type="scientific">Segatella buccae ATCC 33574</name>
    <dbReference type="NCBI Taxonomy" id="873513"/>
    <lineage>
        <taxon>Bacteria</taxon>
        <taxon>Pseudomonadati</taxon>
        <taxon>Bacteroidota</taxon>
        <taxon>Bacteroidia</taxon>
        <taxon>Bacteroidales</taxon>
        <taxon>Prevotellaceae</taxon>
        <taxon>Segatella</taxon>
    </lineage>
</organism>
<sequence>MKVISAFGIGLNRLFQLIIEVTDDTFVHLPSVYHHDSHLSVYLVLALSVRFFDRLLG</sequence>
<accession>E6K9B7</accession>
<dbReference type="AlphaFoldDB" id="E6K9B7"/>
<dbReference type="Proteomes" id="UP000003112">
    <property type="component" value="Unassembled WGS sequence"/>
</dbReference>
<dbReference type="EMBL" id="AEPD01000033">
    <property type="protein sequence ID" value="EFU29925.1"/>
    <property type="molecule type" value="Genomic_DNA"/>
</dbReference>
<reference evidence="1 2" key="1">
    <citation type="submission" date="2010-10" db="EMBL/GenBank/DDBJ databases">
        <authorList>
            <person name="Muzny D."/>
            <person name="Qin X."/>
            <person name="Deng J."/>
            <person name="Jiang H."/>
            <person name="Liu Y."/>
            <person name="Qu J."/>
            <person name="Song X.-Z."/>
            <person name="Zhang L."/>
            <person name="Thornton R."/>
            <person name="Coyle M."/>
            <person name="Francisco L."/>
            <person name="Jackson L."/>
            <person name="Javaid M."/>
            <person name="Korchina V."/>
            <person name="Kovar C."/>
            <person name="Mata R."/>
            <person name="Mathew T."/>
            <person name="Ngo R."/>
            <person name="Nguyen L."/>
            <person name="Nguyen N."/>
            <person name="Okwuonu G."/>
            <person name="Ongeri F."/>
            <person name="Pham C."/>
            <person name="Simmons D."/>
            <person name="Wilczek-Boney K."/>
            <person name="Hale W."/>
            <person name="Jakkamsetti A."/>
            <person name="Pham P."/>
            <person name="Ruth R."/>
            <person name="San Lucas F."/>
            <person name="Warren J."/>
            <person name="Zhang J."/>
            <person name="Zhao Z."/>
            <person name="Zhou C."/>
            <person name="Zhu D."/>
            <person name="Lee S."/>
            <person name="Bess C."/>
            <person name="Blankenburg K."/>
            <person name="Forbes L."/>
            <person name="Fu Q."/>
            <person name="Gubbala S."/>
            <person name="Hirani K."/>
            <person name="Jayaseelan J.C."/>
            <person name="Lara F."/>
            <person name="Munidasa M."/>
            <person name="Palculict T."/>
            <person name="Patil S."/>
            <person name="Pu L.-L."/>
            <person name="Saada N."/>
            <person name="Tang L."/>
            <person name="Weissenberger G."/>
            <person name="Zhu Y."/>
            <person name="Hemphill L."/>
            <person name="Shang Y."/>
            <person name="Youmans B."/>
            <person name="Ayvaz T."/>
            <person name="Ross M."/>
            <person name="Santibanez J."/>
            <person name="Aqrawi P."/>
            <person name="Gross S."/>
            <person name="Joshi V."/>
            <person name="Fowler G."/>
            <person name="Nazareth L."/>
            <person name="Reid J."/>
            <person name="Worley K."/>
            <person name="Petrosino J."/>
            <person name="Highlander S."/>
            <person name="Gibbs R."/>
        </authorList>
    </citation>
    <scope>NUCLEOTIDE SEQUENCE [LARGE SCALE GENOMIC DNA]</scope>
    <source>
        <strain evidence="1 2">ATCC 33574</strain>
    </source>
</reference>
<keyword evidence="2" id="KW-1185">Reference proteome</keyword>
<protein>
    <submittedName>
        <fullName evidence="1">Uncharacterized protein</fullName>
    </submittedName>
</protein>
<dbReference type="HOGENOM" id="CLU_2992852_0_0_10"/>
<name>E6K9B7_9BACT</name>
<evidence type="ECO:0000313" key="1">
    <source>
        <dbReference type="EMBL" id="EFU29925.1"/>
    </source>
</evidence>
<dbReference type="STRING" id="873513.HMPREF6485_2203"/>